<protein>
    <submittedName>
        <fullName evidence="1">Uncharacterized protein</fullName>
    </submittedName>
</protein>
<dbReference type="AlphaFoldDB" id="A0A382EW49"/>
<gene>
    <name evidence="1" type="ORF">METZ01_LOCUS207473</name>
</gene>
<organism evidence="1">
    <name type="scientific">marine metagenome</name>
    <dbReference type="NCBI Taxonomy" id="408172"/>
    <lineage>
        <taxon>unclassified sequences</taxon>
        <taxon>metagenomes</taxon>
        <taxon>ecological metagenomes</taxon>
    </lineage>
</organism>
<evidence type="ECO:0000313" key="1">
    <source>
        <dbReference type="EMBL" id="SVB54619.1"/>
    </source>
</evidence>
<name>A0A382EW49_9ZZZZ</name>
<proteinExistence type="predicted"/>
<accession>A0A382EW49</accession>
<sequence length="31" mass="3695">MDLEYGPEYQEFTKEVQAFCKKYKGLSFIDS</sequence>
<feature type="non-terminal residue" evidence="1">
    <location>
        <position position="31"/>
    </location>
</feature>
<dbReference type="EMBL" id="UINC01046508">
    <property type="protein sequence ID" value="SVB54619.1"/>
    <property type="molecule type" value="Genomic_DNA"/>
</dbReference>
<reference evidence="1" key="1">
    <citation type="submission" date="2018-05" db="EMBL/GenBank/DDBJ databases">
        <authorList>
            <person name="Lanie J.A."/>
            <person name="Ng W.-L."/>
            <person name="Kazmierczak K.M."/>
            <person name="Andrzejewski T.M."/>
            <person name="Davidsen T.M."/>
            <person name="Wayne K.J."/>
            <person name="Tettelin H."/>
            <person name="Glass J.I."/>
            <person name="Rusch D."/>
            <person name="Podicherti R."/>
            <person name="Tsui H.-C.T."/>
            <person name="Winkler M.E."/>
        </authorList>
    </citation>
    <scope>NUCLEOTIDE SEQUENCE</scope>
</reference>